<organism evidence="8 9">
    <name type="scientific">Candidatus Scalindua arabica</name>
    <dbReference type="NCBI Taxonomy" id="1127984"/>
    <lineage>
        <taxon>Bacteria</taxon>
        <taxon>Pseudomonadati</taxon>
        <taxon>Planctomycetota</taxon>
        <taxon>Candidatus Brocadiia</taxon>
        <taxon>Candidatus Brocadiales</taxon>
        <taxon>Candidatus Scalinduaceae</taxon>
        <taxon>Candidatus Scalindua</taxon>
    </lineage>
</organism>
<comment type="function">
    <text evidence="7">Single strand-specific metallo-endoribonuclease involved in late-stage 70S ribosome quality control and in maturation of the 3' terminus of the 16S rRNA.</text>
</comment>
<dbReference type="Pfam" id="PF02130">
    <property type="entry name" value="YbeY"/>
    <property type="match status" value="1"/>
</dbReference>
<dbReference type="InterPro" id="IPR020549">
    <property type="entry name" value="YbeY_CS"/>
</dbReference>
<dbReference type="PANTHER" id="PTHR46986">
    <property type="entry name" value="ENDORIBONUCLEASE YBEY, CHLOROPLASTIC"/>
    <property type="match status" value="1"/>
</dbReference>
<dbReference type="EMBL" id="JAANXD010000078">
    <property type="protein sequence ID" value="MBS1259043.1"/>
    <property type="molecule type" value="Genomic_DNA"/>
</dbReference>
<dbReference type="EC" id="3.1.-.-" evidence="7"/>
<evidence type="ECO:0000256" key="3">
    <source>
        <dbReference type="ARBA" id="ARBA00022723"/>
    </source>
</evidence>
<keyword evidence="6 7" id="KW-0862">Zinc</keyword>
<comment type="cofactor">
    <cofactor evidence="7">
        <name>Zn(2+)</name>
        <dbReference type="ChEBI" id="CHEBI:29105"/>
    </cofactor>
    <text evidence="7">Binds 1 zinc ion.</text>
</comment>
<dbReference type="HAMAP" id="MF_00009">
    <property type="entry name" value="Endoribonucl_YbeY"/>
    <property type="match status" value="1"/>
</dbReference>
<dbReference type="GO" id="GO:0005737">
    <property type="term" value="C:cytoplasm"/>
    <property type="evidence" value="ECO:0007669"/>
    <property type="project" value="UniProtKB-SubCell"/>
</dbReference>
<dbReference type="Gene3D" id="3.40.390.30">
    <property type="entry name" value="Metalloproteases ('zincins'), catalytic domain"/>
    <property type="match status" value="1"/>
</dbReference>
<proteinExistence type="inferred from homology"/>
<feature type="binding site" evidence="7">
    <location>
        <position position="110"/>
    </location>
    <ligand>
        <name>Zn(2+)</name>
        <dbReference type="ChEBI" id="CHEBI:29105"/>
        <note>catalytic</note>
    </ligand>
</feature>
<feature type="binding site" evidence="7">
    <location>
        <position position="106"/>
    </location>
    <ligand>
        <name>Zn(2+)</name>
        <dbReference type="ChEBI" id="CHEBI:29105"/>
        <note>catalytic</note>
    </ligand>
</feature>
<keyword evidence="5 7" id="KW-0378">Hydrolase</keyword>
<dbReference type="NCBIfam" id="TIGR00043">
    <property type="entry name" value="rRNA maturation RNase YbeY"/>
    <property type="match status" value="1"/>
</dbReference>
<reference evidence="8" key="1">
    <citation type="journal article" date="2021" name="ISME J.">
        <title>Fine-scale metabolic discontinuity in a stratified prokaryote microbiome of a Red Sea deep halocline.</title>
        <authorList>
            <person name="Michoud G."/>
            <person name="Ngugi D.K."/>
            <person name="Barozzi A."/>
            <person name="Merlino G."/>
            <person name="Calleja M.L."/>
            <person name="Delgado-Huertas A."/>
            <person name="Moran X.A.G."/>
            <person name="Daffonchio D."/>
        </authorList>
    </citation>
    <scope>NUCLEOTIDE SEQUENCE</scope>
    <source>
        <strain evidence="8">SuakinDeep_MAG55_1</strain>
    </source>
</reference>
<evidence type="ECO:0000256" key="4">
    <source>
        <dbReference type="ARBA" id="ARBA00022759"/>
    </source>
</evidence>
<feature type="binding site" evidence="7">
    <location>
        <position position="116"/>
    </location>
    <ligand>
        <name>Zn(2+)</name>
        <dbReference type="ChEBI" id="CHEBI:29105"/>
        <note>catalytic</note>
    </ligand>
</feature>
<gene>
    <name evidence="7" type="primary">ybeY</name>
    <name evidence="8" type="ORF">MAG551_02109</name>
</gene>
<dbReference type="PROSITE" id="PS01306">
    <property type="entry name" value="UPF0054"/>
    <property type="match status" value="1"/>
</dbReference>
<dbReference type="Proteomes" id="UP000722750">
    <property type="component" value="Unassembled WGS sequence"/>
</dbReference>
<evidence type="ECO:0000256" key="7">
    <source>
        <dbReference type="HAMAP-Rule" id="MF_00009"/>
    </source>
</evidence>
<dbReference type="GO" id="GO:0004521">
    <property type="term" value="F:RNA endonuclease activity"/>
    <property type="evidence" value="ECO:0007669"/>
    <property type="project" value="UniProtKB-UniRule"/>
</dbReference>
<evidence type="ECO:0000256" key="1">
    <source>
        <dbReference type="ARBA" id="ARBA00010875"/>
    </source>
</evidence>
<comment type="caution">
    <text evidence="8">The sequence shown here is derived from an EMBL/GenBank/DDBJ whole genome shotgun (WGS) entry which is preliminary data.</text>
</comment>
<protein>
    <recommendedName>
        <fullName evidence="7">Endoribonuclease YbeY</fullName>
        <ecNumber evidence="7">3.1.-.-</ecNumber>
    </recommendedName>
</protein>
<evidence type="ECO:0000256" key="5">
    <source>
        <dbReference type="ARBA" id="ARBA00022801"/>
    </source>
</evidence>
<sequence length="148" mass="16524">MIIEIANLQKHYEIKSSRIRRVVKEVLSKEGKDASLSIALVDNSKIQELNKQYFGSDEVTDVISFPLSNNKNHLSGEIIVSVETAVDSAGKRNIGIEGEIVLYIIHGILHLFGYDDGKEGDARLMHEEESKILKALGYNVPRVEDGFL</sequence>
<comment type="subcellular location">
    <subcellularLocation>
        <location evidence="7">Cytoplasm</location>
    </subcellularLocation>
</comment>
<evidence type="ECO:0000313" key="9">
    <source>
        <dbReference type="Proteomes" id="UP000722750"/>
    </source>
</evidence>
<evidence type="ECO:0000256" key="2">
    <source>
        <dbReference type="ARBA" id="ARBA00022722"/>
    </source>
</evidence>
<dbReference type="GO" id="GO:0004222">
    <property type="term" value="F:metalloendopeptidase activity"/>
    <property type="evidence" value="ECO:0007669"/>
    <property type="project" value="InterPro"/>
</dbReference>
<keyword evidence="3 7" id="KW-0479">Metal-binding</keyword>
<accession>A0A941W4B7</accession>
<keyword evidence="4 7" id="KW-0255">Endonuclease</keyword>
<keyword evidence="2 7" id="KW-0540">Nuclease</keyword>
<dbReference type="InterPro" id="IPR002036">
    <property type="entry name" value="YbeY"/>
</dbReference>
<dbReference type="GO" id="GO:0006364">
    <property type="term" value="P:rRNA processing"/>
    <property type="evidence" value="ECO:0007669"/>
    <property type="project" value="UniProtKB-UniRule"/>
</dbReference>
<dbReference type="GO" id="GO:0008270">
    <property type="term" value="F:zinc ion binding"/>
    <property type="evidence" value="ECO:0007669"/>
    <property type="project" value="UniProtKB-UniRule"/>
</dbReference>
<dbReference type="InterPro" id="IPR023091">
    <property type="entry name" value="MetalPrtase_cat_dom_sf_prd"/>
</dbReference>
<dbReference type="AlphaFoldDB" id="A0A941W4B7"/>
<dbReference type="PANTHER" id="PTHR46986:SF1">
    <property type="entry name" value="ENDORIBONUCLEASE YBEY, CHLOROPLASTIC"/>
    <property type="match status" value="1"/>
</dbReference>
<keyword evidence="7" id="KW-0698">rRNA processing</keyword>
<evidence type="ECO:0000313" key="8">
    <source>
        <dbReference type="EMBL" id="MBS1259043.1"/>
    </source>
</evidence>
<dbReference type="SUPFAM" id="SSF55486">
    <property type="entry name" value="Metalloproteases ('zincins'), catalytic domain"/>
    <property type="match status" value="1"/>
</dbReference>
<evidence type="ECO:0000256" key="6">
    <source>
        <dbReference type="ARBA" id="ARBA00022833"/>
    </source>
</evidence>
<keyword evidence="7" id="KW-0963">Cytoplasm</keyword>
<keyword evidence="7" id="KW-0690">Ribosome biogenesis</keyword>
<comment type="similarity">
    <text evidence="1 7">Belongs to the endoribonuclease YbeY family.</text>
</comment>
<name>A0A941W4B7_9BACT</name>